<evidence type="ECO:0000259" key="5">
    <source>
        <dbReference type="Pfam" id="PF24883"/>
    </source>
</evidence>
<dbReference type="OrthoDB" id="4221929at2759"/>
<feature type="repeat" description="ANK" evidence="3">
    <location>
        <begin position="1039"/>
        <end position="1063"/>
    </location>
</feature>
<name>A0A7H8R3U6_TALRU</name>
<proteinExistence type="predicted"/>
<dbReference type="Pfam" id="PF12796">
    <property type="entry name" value="Ank_2"/>
    <property type="match status" value="5"/>
</dbReference>
<evidence type="ECO:0000313" key="7">
    <source>
        <dbReference type="Proteomes" id="UP000509510"/>
    </source>
</evidence>
<feature type="repeat" description="ANK" evidence="3">
    <location>
        <begin position="1076"/>
        <end position="1103"/>
    </location>
</feature>
<dbReference type="PROSITE" id="PS50088">
    <property type="entry name" value="ANK_REPEAT"/>
    <property type="match status" value="7"/>
</dbReference>
<dbReference type="EMBL" id="CP055901">
    <property type="protein sequence ID" value="QKX61014.1"/>
    <property type="molecule type" value="Genomic_DNA"/>
</dbReference>
<sequence>MAILREGNINKSAKENAKQITQLTIAVTENFKKNQICFTELKDDIARVRDIQSGITDEFDQLHRIHRNEKITAERLEISNWLTSVDYVLQQDDFISQQQMGTGQWFLESTEYQSWLKSNKQTLFCPGIPGAGKTTLASIVINELCSQAQNDPTIGIAFIYCSFRRQGEQKFNDLLASLLKQLAQGRSSLPDMVKYIYDQHKIRGTRPSSDDLLRALHHTAGLYSKFFIIVDALECQVSDGCRTKFISELFNLQAQQGISLFVTSRHIPEITEKFRNSESLEIRASSEDVRQYLDGHISQLPGFVLRSMELQEQVKTKITGAVDGMFLLARLHLNSLVGKRAPKAVLNALNNLASGSDAYHHAYKDVIERIKSQVKDQEELAREALSWITCARRPLSTAELQHALAVELGEPELDKDDIPYVEDIVSACAGLVIVDKESDVIRLVHYTAQEYFEQREMAWLSNAQSYITEICITYLSFDIFKTGYCTTDAKFESRLQSNALYHQAMVVSKRYADDPMYSQRAPNGMTGTHIAAFFGLQDIVIVGHNLDGKDSHGRTPLSYAAQMGHDRLIEVLLKNDGVDPDSKDQYGRTPLSFAAGSGNEQAVRLFLATGKINPNSRVTNGLYEGWTPLLYTERAKSEAVVELLLTKNEVDLLGADKPASSSNYNPSMWACCSCEHSPLPVSASNQLLLWSIYPRVTEKFWRSRICELMLLGLENSVGCDSRIGCTLYEGWTPLWYAVERGYEGAVTLLLENDRVCPDSKDNNGLSPLSLAIGNRHENVFRLLLASDRVNPDLKVASGYYEGRTPLLLAAENGYEMMHQWTALSFAAAAGHDGVVRLLLSNDELNPMSADKFGRTPLMLAAGNGHESVVNILLNTHRVDPEFRDWKFGLTSLSWAAGLGYENVVKLLLATGKVNPDFKSFDEFHKGRTPLSWALRGGHKEVVELLLATGKVDADSKTTIFVNAGRTSLSYAAESGHEDIVKLLLSTGKVNADSKTTGGANAGRTYLSYYAENGHEAIVKLLLATDEVDVDFKATGHINRGRNPLSHAAENGHETIFKLLLATGKVDADSKDTDFDSGRTPLSYAAENGHEAILKLLRTCLADS</sequence>
<dbReference type="PANTHER" id="PTHR24198:SF165">
    <property type="entry name" value="ANKYRIN REPEAT-CONTAINING PROTEIN-RELATED"/>
    <property type="match status" value="1"/>
</dbReference>
<dbReference type="PROSITE" id="PS50297">
    <property type="entry name" value="ANK_REP_REGION"/>
    <property type="match status" value="7"/>
</dbReference>
<evidence type="ECO:0000259" key="4">
    <source>
        <dbReference type="Pfam" id="PF22939"/>
    </source>
</evidence>
<dbReference type="GeneID" id="55995649"/>
<dbReference type="Pfam" id="PF00023">
    <property type="entry name" value="Ank"/>
    <property type="match status" value="1"/>
</dbReference>
<feature type="domain" description="Nephrocystin 3-like N-terminal" evidence="5">
    <location>
        <begin position="101"/>
        <end position="265"/>
    </location>
</feature>
<feature type="repeat" description="ANK" evidence="3">
    <location>
        <begin position="552"/>
        <end position="585"/>
    </location>
</feature>
<dbReference type="Pfam" id="PF24883">
    <property type="entry name" value="NPHP3_N"/>
    <property type="match status" value="1"/>
</dbReference>
<keyword evidence="1" id="KW-0677">Repeat</keyword>
<dbReference type="InterPro" id="IPR056884">
    <property type="entry name" value="NPHP3-like_N"/>
</dbReference>
<dbReference type="Gene3D" id="1.25.40.20">
    <property type="entry name" value="Ankyrin repeat-containing domain"/>
    <property type="match status" value="4"/>
</dbReference>
<protein>
    <submittedName>
        <fullName evidence="6">Uncharacterized protein</fullName>
    </submittedName>
</protein>
<dbReference type="InterPro" id="IPR036770">
    <property type="entry name" value="Ankyrin_rpt-contain_sf"/>
</dbReference>
<dbReference type="PANTHER" id="PTHR24198">
    <property type="entry name" value="ANKYRIN REPEAT AND PROTEIN KINASE DOMAIN-CONTAINING PROTEIN"/>
    <property type="match status" value="1"/>
</dbReference>
<dbReference type="InterPro" id="IPR002110">
    <property type="entry name" value="Ankyrin_rpt"/>
</dbReference>
<keyword evidence="2 3" id="KW-0040">ANK repeat</keyword>
<dbReference type="Gene3D" id="3.40.50.300">
    <property type="entry name" value="P-loop containing nucleotide triphosphate hydrolases"/>
    <property type="match status" value="1"/>
</dbReference>
<dbReference type="InterPro" id="IPR054471">
    <property type="entry name" value="GPIID_WHD"/>
</dbReference>
<dbReference type="Pfam" id="PF22939">
    <property type="entry name" value="WHD_GPIID"/>
    <property type="match status" value="1"/>
</dbReference>
<feature type="repeat" description="ANK" evidence="3">
    <location>
        <begin position="925"/>
        <end position="949"/>
    </location>
</feature>
<feature type="domain" description="GPI inositol-deacylase winged helix" evidence="4">
    <location>
        <begin position="376"/>
        <end position="453"/>
    </location>
</feature>
<feature type="repeat" description="ANK" evidence="3">
    <location>
        <begin position="852"/>
        <end position="874"/>
    </location>
</feature>
<organism evidence="6 7">
    <name type="scientific">Talaromyces rugulosus</name>
    <name type="common">Penicillium rugulosum</name>
    <dbReference type="NCBI Taxonomy" id="121627"/>
    <lineage>
        <taxon>Eukaryota</taxon>
        <taxon>Fungi</taxon>
        <taxon>Dikarya</taxon>
        <taxon>Ascomycota</taxon>
        <taxon>Pezizomycotina</taxon>
        <taxon>Eurotiomycetes</taxon>
        <taxon>Eurotiomycetidae</taxon>
        <taxon>Eurotiales</taxon>
        <taxon>Trichocomaceae</taxon>
        <taxon>Talaromyces</taxon>
        <taxon>Talaromyces sect. Islandici</taxon>
    </lineage>
</organism>
<keyword evidence="7" id="KW-1185">Reference proteome</keyword>
<evidence type="ECO:0000256" key="3">
    <source>
        <dbReference type="PROSITE-ProRule" id="PRU00023"/>
    </source>
</evidence>
<evidence type="ECO:0000256" key="2">
    <source>
        <dbReference type="ARBA" id="ARBA00023043"/>
    </source>
</evidence>
<gene>
    <name evidence="6" type="ORF">TRUGW13939_08160</name>
</gene>
<dbReference type="Proteomes" id="UP000509510">
    <property type="component" value="Chromosome IV"/>
</dbReference>
<dbReference type="InterPro" id="IPR027417">
    <property type="entry name" value="P-loop_NTPase"/>
</dbReference>
<feature type="repeat" description="ANK" evidence="3">
    <location>
        <begin position="586"/>
        <end position="610"/>
    </location>
</feature>
<evidence type="ECO:0000313" key="6">
    <source>
        <dbReference type="EMBL" id="QKX61014.1"/>
    </source>
</evidence>
<dbReference type="SUPFAM" id="SSF48403">
    <property type="entry name" value="Ankyrin repeat"/>
    <property type="match status" value="2"/>
</dbReference>
<evidence type="ECO:0000256" key="1">
    <source>
        <dbReference type="ARBA" id="ARBA00022737"/>
    </source>
</evidence>
<dbReference type="SUPFAM" id="SSF52540">
    <property type="entry name" value="P-loop containing nucleoside triphosphate hydrolases"/>
    <property type="match status" value="1"/>
</dbReference>
<feature type="repeat" description="ANK" evidence="3">
    <location>
        <begin position="963"/>
        <end position="987"/>
    </location>
</feature>
<dbReference type="RefSeq" id="XP_035347189.1">
    <property type="nucleotide sequence ID" value="XM_035491296.1"/>
</dbReference>
<dbReference type="KEGG" id="trg:TRUGW13939_08160"/>
<dbReference type="SMART" id="SM00248">
    <property type="entry name" value="ANK"/>
    <property type="match status" value="13"/>
</dbReference>
<reference evidence="7" key="1">
    <citation type="submission" date="2020-06" db="EMBL/GenBank/DDBJ databases">
        <title>A chromosome-scale genome assembly of Talaromyces rugulosus W13939.</title>
        <authorList>
            <person name="Wang B."/>
            <person name="Guo L."/>
            <person name="Ye K."/>
            <person name="Wang L."/>
        </authorList>
    </citation>
    <scope>NUCLEOTIDE SEQUENCE [LARGE SCALE GENOMIC DNA]</scope>
    <source>
        <strain evidence="7">W13939</strain>
    </source>
</reference>
<accession>A0A7H8R3U6</accession>
<dbReference type="AlphaFoldDB" id="A0A7H8R3U6"/>